<dbReference type="Proteomes" id="UP001107558">
    <property type="component" value="Chromosome 3"/>
</dbReference>
<dbReference type="AlphaFoldDB" id="A0A9J6BLM3"/>
<dbReference type="InterPro" id="IPR034113">
    <property type="entry name" value="SCP_GAPR1-like"/>
</dbReference>
<feature type="region of interest" description="Disordered" evidence="3">
    <location>
        <begin position="1"/>
        <end position="38"/>
    </location>
</feature>
<dbReference type="Pfam" id="PF00188">
    <property type="entry name" value="CAP"/>
    <property type="match status" value="1"/>
</dbReference>
<accession>A0A9J6BLM3</accession>
<evidence type="ECO:0000256" key="3">
    <source>
        <dbReference type="SAM" id="MobiDB-lite"/>
    </source>
</evidence>
<dbReference type="OrthoDB" id="337038at2759"/>
<feature type="domain" description="SCP" evidence="4">
    <location>
        <begin position="131"/>
        <end position="276"/>
    </location>
</feature>
<organism evidence="5 6">
    <name type="scientific">Polypedilum vanderplanki</name>
    <name type="common">Sleeping chironomid midge</name>
    <dbReference type="NCBI Taxonomy" id="319348"/>
    <lineage>
        <taxon>Eukaryota</taxon>
        <taxon>Metazoa</taxon>
        <taxon>Ecdysozoa</taxon>
        <taxon>Arthropoda</taxon>
        <taxon>Hexapoda</taxon>
        <taxon>Insecta</taxon>
        <taxon>Pterygota</taxon>
        <taxon>Neoptera</taxon>
        <taxon>Endopterygota</taxon>
        <taxon>Diptera</taxon>
        <taxon>Nematocera</taxon>
        <taxon>Chironomoidea</taxon>
        <taxon>Chironomidae</taxon>
        <taxon>Chironominae</taxon>
        <taxon>Polypedilum</taxon>
        <taxon>Polypedilum</taxon>
    </lineage>
</organism>
<dbReference type="InterPro" id="IPR001283">
    <property type="entry name" value="CRISP-related"/>
</dbReference>
<gene>
    <name evidence="5" type="ORF">PVAND_001005</name>
</gene>
<dbReference type="GO" id="GO:0005576">
    <property type="term" value="C:extracellular region"/>
    <property type="evidence" value="ECO:0007669"/>
    <property type="project" value="UniProtKB-SubCell"/>
</dbReference>
<evidence type="ECO:0000313" key="5">
    <source>
        <dbReference type="EMBL" id="KAG5670764.1"/>
    </source>
</evidence>
<comment type="caution">
    <text evidence="5">The sequence shown here is derived from an EMBL/GenBank/DDBJ whole genome shotgun (WGS) entry which is preliminary data.</text>
</comment>
<proteinExistence type="predicted"/>
<dbReference type="CDD" id="cd05382">
    <property type="entry name" value="CAP_GAPR1-like"/>
    <property type="match status" value="1"/>
</dbReference>
<keyword evidence="6" id="KW-1185">Reference proteome</keyword>
<comment type="subcellular location">
    <subcellularLocation>
        <location evidence="1">Secreted</location>
    </subcellularLocation>
</comment>
<dbReference type="FunFam" id="3.40.33.10:FF:000010">
    <property type="entry name" value="Predicted protein"/>
    <property type="match status" value="1"/>
</dbReference>
<dbReference type="SUPFAM" id="SSF55797">
    <property type="entry name" value="PR-1-like"/>
    <property type="match status" value="1"/>
</dbReference>
<dbReference type="EMBL" id="JADBJN010000003">
    <property type="protein sequence ID" value="KAG5670764.1"/>
    <property type="molecule type" value="Genomic_DNA"/>
</dbReference>
<dbReference type="PANTHER" id="PTHR10334">
    <property type="entry name" value="CYSTEINE-RICH SECRETORY PROTEIN-RELATED"/>
    <property type="match status" value="1"/>
</dbReference>
<dbReference type="SMART" id="SM00198">
    <property type="entry name" value="SCP"/>
    <property type="match status" value="1"/>
</dbReference>
<keyword evidence="2" id="KW-0964">Secreted</keyword>
<protein>
    <recommendedName>
        <fullName evidence="4">SCP domain-containing protein</fullName>
    </recommendedName>
</protein>
<feature type="compositionally biased region" description="Basic and acidic residues" evidence="3">
    <location>
        <begin position="23"/>
        <end position="32"/>
    </location>
</feature>
<evidence type="ECO:0000256" key="2">
    <source>
        <dbReference type="ARBA" id="ARBA00022525"/>
    </source>
</evidence>
<dbReference type="PRINTS" id="PR00837">
    <property type="entry name" value="V5TPXLIKE"/>
</dbReference>
<name>A0A9J6BLM3_POLVA</name>
<reference evidence="5" key="1">
    <citation type="submission" date="2021-03" db="EMBL/GenBank/DDBJ databases">
        <title>Chromosome level genome of the anhydrobiotic midge Polypedilum vanderplanki.</title>
        <authorList>
            <person name="Yoshida Y."/>
            <person name="Kikawada T."/>
            <person name="Gusev O."/>
        </authorList>
    </citation>
    <scope>NUCLEOTIDE SEQUENCE</scope>
    <source>
        <strain evidence="5">NIAS01</strain>
        <tissue evidence="5">Whole body or cell culture</tissue>
    </source>
</reference>
<dbReference type="InterPro" id="IPR014044">
    <property type="entry name" value="CAP_dom"/>
</dbReference>
<evidence type="ECO:0000313" key="6">
    <source>
        <dbReference type="Proteomes" id="UP001107558"/>
    </source>
</evidence>
<sequence length="300" mass="34894">MASYKSYSDVDDIELQRLNSNESTKENRKLDKSVNFSSDIDINGNKMPKTKNVQFSTHEVSFENEYEIEIKPNLIPNRKREEEQVMENLRKRVGELQLDKNWKRAPKENKRDEECDEEKSLLKHVIEEQTTEKDFIIDALCWINEYRARHSVNAISLSMKLCVSAQEWANHLANRNELYYCPPRIFNFGQNIFCCVEASLAANISGQEVVTYWYSTIKNYDYFKKPQLLHTNINSMHFTQIVWANTKFVGIAKAISKTGQKIFCVAFFYPAGNIIGEYQENVLPPVDESNSCKNETISIK</sequence>
<dbReference type="InterPro" id="IPR035940">
    <property type="entry name" value="CAP_sf"/>
</dbReference>
<dbReference type="Gene3D" id="3.40.33.10">
    <property type="entry name" value="CAP"/>
    <property type="match status" value="1"/>
</dbReference>
<evidence type="ECO:0000259" key="4">
    <source>
        <dbReference type="SMART" id="SM00198"/>
    </source>
</evidence>
<evidence type="ECO:0000256" key="1">
    <source>
        <dbReference type="ARBA" id="ARBA00004613"/>
    </source>
</evidence>